<evidence type="ECO:0000313" key="3">
    <source>
        <dbReference type="Proteomes" id="UP001595961"/>
    </source>
</evidence>
<evidence type="ECO:0000313" key="2">
    <source>
        <dbReference type="EMBL" id="MFC4526353.1"/>
    </source>
</evidence>
<evidence type="ECO:0000256" key="1">
    <source>
        <dbReference type="SAM" id="SignalP"/>
    </source>
</evidence>
<organism evidence="2 3">
    <name type="scientific">Dyella halodurans</name>
    <dbReference type="NCBI Taxonomy" id="1920171"/>
    <lineage>
        <taxon>Bacteria</taxon>
        <taxon>Pseudomonadati</taxon>
        <taxon>Pseudomonadota</taxon>
        <taxon>Gammaproteobacteria</taxon>
        <taxon>Lysobacterales</taxon>
        <taxon>Rhodanobacteraceae</taxon>
        <taxon>Dyella</taxon>
    </lineage>
</organism>
<protein>
    <recommendedName>
        <fullName evidence="4">VCBS repeat-containing protein</fullName>
    </recommendedName>
</protein>
<dbReference type="Proteomes" id="UP001595961">
    <property type="component" value="Unassembled WGS sequence"/>
</dbReference>
<feature type="chain" id="PRO_5046006263" description="VCBS repeat-containing protein" evidence="1">
    <location>
        <begin position="24"/>
        <end position="158"/>
    </location>
</feature>
<evidence type="ECO:0008006" key="4">
    <source>
        <dbReference type="Google" id="ProtNLM"/>
    </source>
</evidence>
<keyword evidence="1" id="KW-0732">Signal</keyword>
<proteinExistence type="predicted"/>
<name>A0ABV9C059_9GAMM</name>
<dbReference type="EMBL" id="JBHSGA010000012">
    <property type="protein sequence ID" value="MFC4526353.1"/>
    <property type="molecule type" value="Genomic_DNA"/>
</dbReference>
<keyword evidence="3" id="KW-1185">Reference proteome</keyword>
<reference evidence="3" key="1">
    <citation type="journal article" date="2019" name="Int. J. Syst. Evol. Microbiol.">
        <title>The Global Catalogue of Microorganisms (GCM) 10K type strain sequencing project: providing services to taxonomists for standard genome sequencing and annotation.</title>
        <authorList>
            <consortium name="The Broad Institute Genomics Platform"/>
            <consortium name="The Broad Institute Genome Sequencing Center for Infectious Disease"/>
            <person name="Wu L."/>
            <person name="Ma J."/>
        </authorList>
    </citation>
    <scope>NUCLEOTIDE SEQUENCE [LARGE SCALE GENOMIC DNA]</scope>
    <source>
        <strain evidence="3">CCM 4481</strain>
    </source>
</reference>
<accession>A0ABV9C059</accession>
<comment type="caution">
    <text evidence="2">The sequence shown here is derived from an EMBL/GenBank/DDBJ whole genome shotgun (WGS) entry which is preliminary data.</text>
</comment>
<gene>
    <name evidence="2" type="ORF">ACFO5W_06840</name>
</gene>
<dbReference type="RefSeq" id="WP_266151449.1">
    <property type="nucleotide sequence ID" value="NZ_CP064028.1"/>
</dbReference>
<feature type="signal peptide" evidence="1">
    <location>
        <begin position="1"/>
        <end position="23"/>
    </location>
</feature>
<sequence length="158" mass="17159">MRIRLASLLCGMSATLFMSIALADEHGARALLERSSAGNGWDKASAAQVDIDSDGKPDYVFLRQDATSATVALILGAQEHRVITRTFRIGGQSQSDLCSGPVSITVESLDYDPMDEPGAIGGFRRSKAGVSFALVDGECDAFHFYWDVAKKDLAWWRL</sequence>